<accession>A0A7W6IQ11</accession>
<keyword evidence="6 9" id="KW-1133">Transmembrane helix</keyword>
<evidence type="ECO:0000313" key="11">
    <source>
        <dbReference type="EMBL" id="MBB4053554.1"/>
    </source>
</evidence>
<dbReference type="Pfam" id="PF04290">
    <property type="entry name" value="DctQ"/>
    <property type="match status" value="1"/>
</dbReference>
<keyword evidence="12" id="KW-1185">Reference proteome</keyword>
<dbReference type="InterPro" id="IPR055348">
    <property type="entry name" value="DctQ"/>
</dbReference>
<comment type="function">
    <text evidence="9">Part of the tripartite ATP-independent periplasmic (TRAP) transport system.</text>
</comment>
<proteinExistence type="inferred from homology"/>
<evidence type="ECO:0000256" key="1">
    <source>
        <dbReference type="ARBA" id="ARBA00004429"/>
    </source>
</evidence>
<feature type="transmembrane region" description="Helical" evidence="9">
    <location>
        <begin position="94"/>
        <end position="112"/>
    </location>
</feature>
<evidence type="ECO:0000256" key="6">
    <source>
        <dbReference type="ARBA" id="ARBA00022989"/>
    </source>
</evidence>
<feature type="transmembrane region" description="Helical" evidence="9">
    <location>
        <begin position="133"/>
        <end position="151"/>
    </location>
</feature>
<evidence type="ECO:0000313" key="12">
    <source>
        <dbReference type="Proteomes" id="UP000547011"/>
    </source>
</evidence>
<dbReference type="GO" id="GO:0022857">
    <property type="term" value="F:transmembrane transporter activity"/>
    <property type="evidence" value="ECO:0007669"/>
    <property type="project" value="UniProtKB-UniRule"/>
</dbReference>
<organism evidence="11 12">
    <name type="scientific">Devosia subaequoris</name>
    <dbReference type="NCBI Taxonomy" id="395930"/>
    <lineage>
        <taxon>Bacteria</taxon>
        <taxon>Pseudomonadati</taxon>
        <taxon>Pseudomonadota</taxon>
        <taxon>Alphaproteobacteria</taxon>
        <taxon>Hyphomicrobiales</taxon>
        <taxon>Devosiaceae</taxon>
        <taxon>Devosia</taxon>
    </lineage>
</organism>
<dbReference type="PANTHER" id="PTHR35011">
    <property type="entry name" value="2,3-DIKETO-L-GULONATE TRAP TRANSPORTER SMALL PERMEASE PROTEIN YIAM"/>
    <property type="match status" value="1"/>
</dbReference>
<dbReference type="EMBL" id="JACIEW010000009">
    <property type="protein sequence ID" value="MBB4053554.1"/>
    <property type="molecule type" value="Genomic_DNA"/>
</dbReference>
<keyword evidence="7 9" id="KW-0472">Membrane</keyword>
<comment type="subunit">
    <text evidence="9">The complex comprises the extracytoplasmic solute receptor protein and the two transmembrane proteins.</text>
</comment>
<dbReference type="AlphaFoldDB" id="A0A7W6IQ11"/>
<feature type="domain" description="Tripartite ATP-independent periplasmic transporters DctQ component" evidence="10">
    <location>
        <begin position="27"/>
        <end position="157"/>
    </location>
</feature>
<protein>
    <recommendedName>
        <fullName evidence="9">TRAP transporter small permease protein</fullName>
    </recommendedName>
</protein>
<feature type="transmembrane region" description="Helical" evidence="9">
    <location>
        <begin position="15"/>
        <end position="35"/>
    </location>
</feature>
<comment type="similarity">
    <text evidence="8 9">Belongs to the TRAP transporter small permease family.</text>
</comment>
<evidence type="ECO:0000256" key="3">
    <source>
        <dbReference type="ARBA" id="ARBA00022475"/>
    </source>
</evidence>
<keyword evidence="4 9" id="KW-0997">Cell inner membrane</keyword>
<dbReference type="RefSeq" id="WP_183312339.1">
    <property type="nucleotide sequence ID" value="NZ_JACIEW010000009.1"/>
</dbReference>
<sequence length="173" mass="19153">MLTLLARIHDGVTRLAFWVAMASVFYLTAVTAFEVVSRYFFRAPTDWAPDTSAVAFAFIAFLAAPELSRSSGHAAMTFVVETSRPAISVWMQRFSLLLAVMVCAMLVWFGGIETSRQIANDISMIAATRIPKWIVTGVIVYGIASSGLYFLRHLLATFLTSHKDDPKWSGTYS</sequence>
<evidence type="ECO:0000256" key="4">
    <source>
        <dbReference type="ARBA" id="ARBA00022519"/>
    </source>
</evidence>
<dbReference type="InterPro" id="IPR007387">
    <property type="entry name" value="TRAP_DctQ"/>
</dbReference>
<evidence type="ECO:0000256" key="8">
    <source>
        <dbReference type="ARBA" id="ARBA00038436"/>
    </source>
</evidence>
<keyword evidence="2 9" id="KW-0813">Transport</keyword>
<comment type="subcellular location">
    <subcellularLocation>
        <location evidence="1 9">Cell inner membrane</location>
        <topology evidence="1 9">Multi-pass membrane protein</topology>
    </subcellularLocation>
</comment>
<evidence type="ECO:0000259" key="10">
    <source>
        <dbReference type="Pfam" id="PF04290"/>
    </source>
</evidence>
<evidence type="ECO:0000256" key="2">
    <source>
        <dbReference type="ARBA" id="ARBA00022448"/>
    </source>
</evidence>
<evidence type="ECO:0000256" key="5">
    <source>
        <dbReference type="ARBA" id="ARBA00022692"/>
    </source>
</evidence>
<name>A0A7W6IQ11_9HYPH</name>
<evidence type="ECO:0000256" key="9">
    <source>
        <dbReference type="RuleBase" id="RU369079"/>
    </source>
</evidence>
<keyword evidence="5 9" id="KW-0812">Transmembrane</keyword>
<dbReference type="Proteomes" id="UP000547011">
    <property type="component" value="Unassembled WGS sequence"/>
</dbReference>
<keyword evidence="3" id="KW-1003">Cell membrane</keyword>
<dbReference type="GO" id="GO:0005886">
    <property type="term" value="C:plasma membrane"/>
    <property type="evidence" value="ECO:0007669"/>
    <property type="project" value="UniProtKB-SubCell"/>
</dbReference>
<evidence type="ECO:0000256" key="7">
    <source>
        <dbReference type="ARBA" id="ARBA00023136"/>
    </source>
</evidence>
<comment type="caution">
    <text evidence="11">The sequence shown here is derived from an EMBL/GenBank/DDBJ whole genome shotgun (WGS) entry which is preliminary data.</text>
</comment>
<gene>
    <name evidence="11" type="ORF">GGR20_003216</name>
</gene>
<comment type="caution">
    <text evidence="9">Lacks conserved residue(s) required for the propagation of feature annotation.</text>
</comment>
<reference evidence="11 12" key="1">
    <citation type="submission" date="2020-08" db="EMBL/GenBank/DDBJ databases">
        <title>Genomic Encyclopedia of Type Strains, Phase IV (KMG-IV): sequencing the most valuable type-strain genomes for metagenomic binning, comparative biology and taxonomic classification.</title>
        <authorList>
            <person name="Goeker M."/>
        </authorList>
    </citation>
    <scope>NUCLEOTIDE SEQUENCE [LARGE SCALE GENOMIC DNA]</scope>
    <source>
        <strain evidence="11 12">DSM 23447</strain>
    </source>
</reference>